<dbReference type="GO" id="GO:0005829">
    <property type="term" value="C:cytosol"/>
    <property type="evidence" value="ECO:0007669"/>
    <property type="project" value="TreeGrafter"/>
</dbReference>
<evidence type="ECO:0000259" key="1">
    <source>
        <dbReference type="Pfam" id="PF02538"/>
    </source>
</evidence>
<name>A0A934KGA4_9BACT</name>
<evidence type="ECO:0000313" key="3">
    <source>
        <dbReference type="Proteomes" id="UP000620075"/>
    </source>
</evidence>
<comment type="caution">
    <text evidence="2">The sequence shown here is derived from an EMBL/GenBank/DDBJ whole genome shotgun (WGS) entry which is preliminary data.</text>
</comment>
<reference evidence="2 3" key="1">
    <citation type="submission" date="2020-10" db="EMBL/GenBank/DDBJ databases">
        <title>Ca. Dormibacterota MAGs.</title>
        <authorList>
            <person name="Montgomery K."/>
        </authorList>
    </citation>
    <scope>NUCLEOTIDE SEQUENCE [LARGE SCALE GENOMIC DNA]</scope>
    <source>
        <strain evidence="2">SC8811_S16_3</strain>
    </source>
</reference>
<dbReference type="PANTHER" id="PTHR11365">
    <property type="entry name" value="5-OXOPROLINASE RELATED"/>
    <property type="match status" value="1"/>
</dbReference>
<dbReference type="AlphaFoldDB" id="A0A934KGA4"/>
<dbReference type="Pfam" id="PF02538">
    <property type="entry name" value="Hydantoinase_B"/>
    <property type="match status" value="1"/>
</dbReference>
<organism evidence="2 3">
    <name type="scientific">Candidatus Dormiibacter inghamiae</name>
    <dbReference type="NCBI Taxonomy" id="3127013"/>
    <lineage>
        <taxon>Bacteria</taxon>
        <taxon>Bacillati</taxon>
        <taxon>Candidatus Dormiibacterota</taxon>
        <taxon>Candidatus Dormibacteria</taxon>
        <taxon>Candidatus Dormibacterales</taxon>
        <taxon>Candidatus Dormibacteraceae</taxon>
        <taxon>Candidatus Dormiibacter</taxon>
    </lineage>
</organism>
<evidence type="ECO:0000313" key="2">
    <source>
        <dbReference type="EMBL" id="MBJ7601590.1"/>
    </source>
</evidence>
<dbReference type="GO" id="GO:0017168">
    <property type="term" value="F:5-oxoprolinase (ATP-hydrolyzing) activity"/>
    <property type="evidence" value="ECO:0007669"/>
    <property type="project" value="TreeGrafter"/>
</dbReference>
<feature type="domain" description="Hydantoinase B/oxoprolinase" evidence="1">
    <location>
        <begin position="7"/>
        <end position="526"/>
    </location>
</feature>
<gene>
    <name evidence="2" type="ORF">JF888_00075</name>
</gene>
<dbReference type="PANTHER" id="PTHR11365:SF23">
    <property type="entry name" value="HYPOTHETICAL 5-OXOPROLINASE (EUROFUNG)-RELATED"/>
    <property type="match status" value="1"/>
</dbReference>
<proteinExistence type="predicted"/>
<dbReference type="RefSeq" id="WP_338175942.1">
    <property type="nucleotide sequence ID" value="NZ_JAEKNQ010000001.1"/>
</dbReference>
<dbReference type="InterPro" id="IPR003692">
    <property type="entry name" value="Hydantoinase_B"/>
</dbReference>
<sequence>MVSDAPDPITLGVVWGALRSICVEIGSTVQRTAYSIQAREGQDFSVALFDQEGRMSAQGPYSPGHLGAMNFAIHNFLAAFPKNSLRPGDVLLMNDPQLGSGHFPDFLVTMPYFHAGEIVGFGVNLVHHTDVGGSRPGSQAVEGIFDWHQEGLRIPPIKLVSEGAENEAALAIIAGNSRVPGNITGDLRSQRASLQVGEQRLAALYERFGRPAVEACLEAMLAQTEERVRACIAEVPDGVYAFSDHMDDCGPGTNPIKLQVKVLIQEDRLLVDFAGTDPQTVSGLNSYFNYTRSYTYAAVKSLLDPEAPMNAGALRPIEVSAPLGCFLNPRPPAGGGPRAAICSRIFEVILGALAPAVPQAVTGANSHFCNATFGAWDPVSRRSFVGYELVHGGCGGRATKDGCEAISSPYNATNLPIEAVEAQTPVIVERFGFIPGSGGRGKYRGGLGVRRDVRILAEQIRFTNLSERHRFQPFGVLGGEPGRLGRTVINPGTENEYQIGGKASVDLQYGDVVSFQLAGAGGYGDPAARDPALTERDRRLGLLTE</sequence>
<dbReference type="EMBL" id="JAEKNQ010000001">
    <property type="protein sequence ID" value="MBJ7601590.1"/>
    <property type="molecule type" value="Genomic_DNA"/>
</dbReference>
<accession>A0A934KGA4</accession>
<dbReference type="Proteomes" id="UP000620075">
    <property type="component" value="Unassembled WGS sequence"/>
</dbReference>
<dbReference type="GO" id="GO:0006749">
    <property type="term" value="P:glutathione metabolic process"/>
    <property type="evidence" value="ECO:0007669"/>
    <property type="project" value="TreeGrafter"/>
</dbReference>
<protein>
    <submittedName>
        <fullName evidence="2">Hydantoinase B/oxoprolinase family protein</fullName>
    </submittedName>
</protein>
<dbReference type="InterPro" id="IPR045079">
    <property type="entry name" value="Oxoprolinase-like"/>
</dbReference>